<organism evidence="1 2">
    <name type="scientific">Fermentimicrarchaeum limneticum</name>
    <dbReference type="NCBI Taxonomy" id="2795018"/>
    <lineage>
        <taxon>Archaea</taxon>
        <taxon>Candidatus Micrarchaeota</taxon>
        <taxon>Candidatus Fermentimicrarchaeales</taxon>
        <taxon>Candidatus Fermentimicrarchaeaceae</taxon>
        <taxon>Candidatus Fermentimicrarchaeum</taxon>
    </lineage>
</organism>
<sequence>MDQWKRTLLTATVLIALASVVYAVKYTTTLTYFNIATVESFTVTLPGQGAVTATTGGASTTNIEFNSTDGTDNCVDPCIASSVTCQEAGTAIFVISNTGTVALDMSANFSASPPSCVKVGGSNTSRAAACTGAIIDTTPVTIIADLGPGLTANYWEAANFTACTSGDTTSKLQSVGGVQSS</sequence>
<dbReference type="KEGG" id="flt:Sv326_1218"/>
<reference evidence="2" key="1">
    <citation type="submission" date="2020-07" db="EMBL/GenBank/DDBJ databases">
        <title>Metabolic diversity and evolutionary history of the archaeal phylum ###Micrarchaeota### uncovered from a freshwater lake metagenome.</title>
        <authorList>
            <person name="Kadnikov V.V."/>
            <person name="Savvichev A.S."/>
            <person name="Mardanov A.V."/>
            <person name="Beletsky A.V."/>
            <person name="Chupakov A.V."/>
            <person name="Kokryatskaya N.M."/>
            <person name="Pimenov N.V."/>
            <person name="Ravin N.V."/>
        </authorList>
    </citation>
    <scope>NUCLEOTIDE SEQUENCE [LARGE SCALE GENOMIC DNA]</scope>
</reference>
<gene>
    <name evidence="1" type="ORF">Sv326_1218</name>
</gene>
<dbReference type="AlphaFoldDB" id="A0A7D5XFT5"/>
<proteinExistence type="predicted"/>
<name>A0A7D5XFT5_FERL1</name>
<dbReference type="EMBL" id="CP058998">
    <property type="protein sequence ID" value="QLJ53393.1"/>
    <property type="molecule type" value="Genomic_DNA"/>
</dbReference>
<dbReference type="Proteomes" id="UP000510821">
    <property type="component" value="Chromosome"/>
</dbReference>
<protein>
    <submittedName>
        <fullName evidence="1">Uncharacterized protein</fullName>
    </submittedName>
</protein>
<evidence type="ECO:0000313" key="2">
    <source>
        <dbReference type="Proteomes" id="UP000510821"/>
    </source>
</evidence>
<accession>A0A7D5XFT5</accession>
<evidence type="ECO:0000313" key="1">
    <source>
        <dbReference type="EMBL" id="QLJ53393.1"/>
    </source>
</evidence>